<dbReference type="Proteomes" id="UP001307849">
    <property type="component" value="Unassembled WGS sequence"/>
</dbReference>
<protein>
    <submittedName>
        <fullName evidence="1">Uncharacterized protein</fullName>
    </submittedName>
</protein>
<dbReference type="EMBL" id="JAVHJM010000005">
    <property type="protein sequence ID" value="KAK6514247.1"/>
    <property type="molecule type" value="Genomic_DNA"/>
</dbReference>
<keyword evidence="2" id="KW-1185">Reference proteome</keyword>
<comment type="caution">
    <text evidence="1">The sequence shown here is derived from an EMBL/GenBank/DDBJ whole genome shotgun (WGS) entry which is preliminary data.</text>
</comment>
<organism evidence="1 2">
    <name type="scientific">Arthrobotrys conoides</name>
    <dbReference type="NCBI Taxonomy" id="74498"/>
    <lineage>
        <taxon>Eukaryota</taxon>
        <taxon>Fungi</taxon>
        <taxon>Dikarya</taxon>
        <taxon>Ascomycota</taxon>
        <taxon>Pezizomycotina</taxon>
        <taxon>Orbiliomycetes</taxon>
        <taxon>Orbiliales</taxon>
        <taxon>Orbiliaceae</taxon>
        <taxon>Arthrobotrys</taxon>
    </lineage>
</organism>
<dbReference type="AlphaFoldDB" id="A0AAN8RU79"/>
<accession>A0AAN8RU79</accession>
<gene>
    <name evidence="1" type="ORF">TWF506_008645</name>
</gene>
<proteinExistence type="predicted"/>
<sequence>MRGWKGHCKSVGYAGAMSLDRWKVREGKGRRGQGMQPGAALEQESWEMETRADGLRKEEACCQLEEMVRCQEGFI</sequence>
<reference evidence="1 2" key="1">
    <citation type="submission" date="2019-10" db="EMBL/GenBank/DDBJ databases">
        <authorList>
            <person name="Palmer J.M."/>
        </authorList>
    </citation>
    <scope>NUCLEOTIDE SEQUENCE [LARGE SCALE GENOMIC DNA]</scope>
    <source>
        <strain evidence="1 2">TWF506</strain>
    </source>
</reference>
<evidence type="ECO:0000313" key="1">
    <source>
        <dbReference type="EMBL" id="KAK6514247.1"/>
    </source>
</evidence>
<evidence type="ECO:0000313" key="2">
    <source>
        <dbReference type="Proteomes" id="UP001307849"/>
    </source>
</evidence>
<name>A0AAN8RU79_9PEZI</name>